<dbReference type="Gene3D" id="3.40.50.410">
    <property type="entry name" value="von Willebrand factor, type A domain"/>
    <property type="match status" value="1"/>
</dbReference>
<feature type="domain" description="VIT" evidence="2">
    <location>
        <begin position="7"/>
        <end position="138"/>
    </location>
</feature>
<gene>
    <name evidence="3" type="ORF">DAEQUDRAFT_435682</name>
</gene>
<dbReference type="InterPro" id="IPR036465">
    <property type="entry name" value="vWFA_dom_sf"/>
</dbReference>
<dbReference type="Pfam" id="PF08487">
    <property type="entry name" value="VIT"/>
    <property type="match status" value="1"/>
</dbReference>
<dbReference type="PROSITE" id="PS50234">
    <property type="entry name" value="VWFA"/>
    <property type="match status" value="1"/>
</dbReference>
<protein>
    <submittedName>
        <fullName evidence="3">VIT-domain-containing protein</fullName>
    </submittedName>
</protein>
<sequence>MASPVRCGCYYTLLSGRQASLPLQSVHAQVQIVDILARVTLIQLFANTSRAEVPAEAKYVFPVPVGGAVCAFEMRTADGKVIVGEVKESGQAEAEFREVISHNRTAGLLAKAAPDVFVMSLGAIPPRQAIKTTITYMIELADDELLKQVRFSLPTYIGARYGTPPSAMHSQALSAKYARFTMSAEIQTSSTLEQVVSPSHAVNVTMGNSGDPTPRCSVVLNPSAVAFLDKDFILSIKADKIDSPRCVAEVLENKNSVALSLTLVPRFGVKPIESQEYIFVIDRSGSMRGQSKMDYAKKALLIMLKSLPTNGTTFNIFSFGSSHSALWPASQLYSQATLSTAVSHVDSMDADMGGTEITSVVDSALQSRTTSRPTSVFILTDGEVWNVDPLLVSLRTSVSAAGDNSSGTYLRVFTLGIGHNASTALCNGLARAGNGLCLMTTQSEELAGKCSRLLRASRVPPSGNLRNVHVDWKYAGPAPALESHILQPAQPASEALEPAAVMNMFDDNYDPLAPTGDTGFPIALPAISDIQQAPSVVPDFYPGNRFIVSAILSKTTQIPDSVILRGETPDGQSMELNIPVQAARFPKPWPPLVHTLAAHRLIQELEDGYLDCLGITTRQELHYDKQIAKSAIVRYSTEYQLASKYASFIAAEKTTKDTAANEDSDFELLGESDIDLNEWVDDFEGPIDTQKTLDEHVFVAGAYVPSHTGYSRAKEAAEQEALTARAAPRQAPPLTQQSMTYSQPVYGGGSLSNPFARSMSGVTVHARMMQRGSPPSGEGVVLPMPQRLGQTMPRGYGVQTRTPAEPNPSDDPTTAIARLQSFDGSFRLDDTLRKLVIGDKLTLDALKTATPASIRSHTHSEEIWATAIAVAYLKTMAKDAMDIWVGLWEKANEYGAQALRDTPVSFDQLVEEAISRL</sequence>
<evidence type="ECO:0000313" key="4">
    <source>
        <dbReference type="Proteomes" id="UP000076727"/>
    </source>
</evidence>
<dbReference type="InterPro" id="IPR002035">
    <property type="entry name" value="VWF_A"/>
</dbReference>
<reference evidence="3 4" key="1">
    <citation type="journal article" date="2016" name="Mol. Biol. Evol.">
        <title>Comparative Genomics of Early-Diverging Mushroom-Forming Fungi Provides Insights into the Origins of Lignocellulose Decay Capabilities.</title>
        <authorList>
            <person name="Nagy L.G."/>
            <person name="Riley R."/>
            <person name="Tritt A."/>
            <person name="Adam C."/>
            <person name="Daum C."/>
            <person name="Floudas D."/>
            <person name="Sun H."/>
            <person name="Yadav J.S."/>
            <person name="Pangilinan J."/>
            <person name="Larsson K.H."/>
            <person name="Matsuura K."/>
            <person name="Barry K."/>
            <person name="Labutti K."/>
            <person name="Kuo R."/>
            <person name="Ohm R.A."/>
            <person name="Bhattacharya S.S."/>
            <person name="Shirouzu T."/>
            <person name="Yoshinaga Y."/>
            <person name="Martin F.M."/>
            <person name="Grigoriev I.V."/>
            <person name="Hibbett D.S."/>
        </authorList>
    </citation>
    <scope>NUCLEOTIDE SEQUENCE [LARGE SCALE GENOMIC DNA]</scope>
    <source>
        <strain evidence="3 4">L-15889</strain>
    </source>
</reference>
<dbReference type="STRING" id="1314783.A0A165NDP6"/>
<dbReference type="Proteomes" id="UP000076727">
    <property type="component" value="Unassembled WGS sequence"/>
</dbReference>
<proteinExistence type="predicted"/>
<dbReference type="InterPro" id="IPR013694">
    <property type="entry name" value="VIT"/>
</dbReference>
<dbReference type="PROSITE" id="PS51468">
    <property type="entry name" value="VIT"/>
    <property type="match status" value="1"/>
</dbReference>
<name>A0A165NDP6_9APHY</name>
<dbReference type="AlphaFoldDB" id="A0A165NDP6"/>
<keyword evidence="4" id="KW-1185">Reference proteome</keyword>
<evidence type="ECO:0000259" key="2">
    <source>
        <dbReference type="PROSITE" id="PS51468"/>
    </source>
</evidence>
<dbReference type="OrthoDB" id="1729737at2759"/>
<dbReference type="PANTHER" id="PTHR45737:SF6">
    <property type="entry name" value="VON WILLEBRAND FACTOR A DOMAIN-CONTAINING PROTEIN 5A"/>
    <property type="match status" value="1"/>
</dbReference>
<dbReference type="SMART" id="SM00327">
    <property type="entry name" value="VWA"/>
    <property type="match status" value="1"/>
</dbReference>
<dbReference type="SMART" id="SM00609">
    <property type="entry name" value="VIT"/>
    <property type="match status" value="1"/>
</dbReference>
<accession>A0A165NDP6</accession>
<dbReference type="EMBL" id="KV429083">
    <property type="protein sequence ID" value="KZT66845.1"/>
    <property type="molecule type" value="Genomic_DNA"/>
</dbReference>
<dbReference type="Pfam" id="PF13768">
    <property type="entry name" value="VWA_3"/>
    <property type="match status" value="1"/>
</dbReference>
<evidence type="ECO:0000259" key="1">
    <source>
        <dbReference type="PROSITE" id="PS50234"/>
    </source>
</evidence>
<feature type="domain" description="VWFA" evidence="1">
    <location>
        <begin position="276"/>
        <end position="453"/>
    </location>
</feature>
<dbReference type="SUPFAM" id="SSF53300">
    <property type="entry name" value="vWA-like"/>
    <property type="match status" value="1"/>
</dbReference>
<evidence type="ECO:0000313" key="3">
    <source>
        <dbReference type="EMBL" id="KZT66845.1"/>
    </source>
</evidence>
<dbReference type="PANTHER" id="PTHR45737">
    <property type="entry name" value="VON WILLEBRAND FACTOR A DOMAIN-CONTAINING PROTEIN 5A"/>
    <property type="match status" value="1"/>
</dbReference>
<organism evidence="3 4">
    <name type="scientific">Daedalea quercina L-15889</name>
    <dbReference type="NCBI Taxonomy" id="1314783"/>
    <lineage>
        <taxon>Eukaryota</taxon>
        <taxon>Fungi</taxon>
        <taxon>Dikarya</taxon>
        <taxon>Basidiomycota</taxon>
        <taxon>Agaricomycotina</taxon>
        <taxon>Agaricomycetes</taxon>
        <taxon>Polyporales</taxon>
        <taxon>Fomitopsis</taxon>
    </lineage>
</organism>